<keyword evidence="3" id="KW-1185">Reference proteome</keyword>
<dbReference type="GeneID" id="303488325"/>
<dbReference type="EMBL" id="OGUS01000132">
    <property type="protein sequence ID" value="SPC17766.1"/>
    <property type="molecule type" value="Genomic_DNA"/>
</dbReference>
<sequence length="77" mass="8655">MNMTRIIHDHTGQTIAIPAELAYANEDLTLQIERIGDELRIWPSSSHLAGLLAVFTSFPPDFLIEGRGDQTESKRTF</sequence>
<evidence type="ECO:0000313" key="1">
    <source>
        <dbReference type="EMBL" id="QRQ91785.1"/>
    </source>
</evidence>
<gene>
    <name evidence="2" type="ORF">CO2235_MP10167</name>
    <name evidence="1" type="ORF">JTE92_02290</name>
</gene>
<dbReference type="SUPFAM" id="SSF89447">
    <property type="entry name" value="AbrB/MazE/MraZ-like"/>
    <property type="match status" value="1"/>
</dbReference>
<dbReference type="AlphaFoldDB" id="A0A375GG74"/>
<dbReference type="Proteomes" id="UP000623307">
    <property type="component" value="Chromosome 1"/>
</dbReference>
<reference evidence="2" key="1">
    <citation type="submission" date="2018-01" db="EMBL/GenBank/DDBJ databases">
        <authorList>
            <person name="Clerissi C."/>
        </authorList>
    </citation>
    <scope>NUCLEOTIDE SEQUENCE</scope>
    <source>
        <strain evidence="2">Cupriavidus oxalaticus LMG 2235</strain>
    </source>
</reference>
<dbReference type="EMBL" id="CP069811">
    <property type="protein sequence ID" value="QRQ91785.1"/>
    <property type="molecule type" value="Genomic_DNA"/>
</dbReference>
<organism evidence="2">
    <name type="scientific">Cupriavidus oxalaticus</name>
    <dbReference type="NCBI Taxonomy" id="96344"/>
    <lineage>
        <taxon>Bacteria</taxon>
        <taxon>Pseudomonadati</taxon>
        <taxon>Pseudomonadota</taxon>
        <taxon>Betaproteobacteria</taxon>
        <taxon>Burkholderiales</taxon>
        <taxon>Burkholderiaceae</taxon>
        <taxon>Cupriavidus</taxon>
    </lineage>
</organism>
<dbReference type="RefSeq" id="WP_063239567.1">
    <property type="nucleotide sequence ID" value="NZ_CP069809.1"/>
</dbReference>
<evidence type="ECO:0000313" key="3">
    <source>
        <dbReference type="Proteomes" id="UP000623307"/>
    </source>
</evidence>
<dbReference type="OrthoDB" id="9810009at2"/>
<accession>A0A375GG74</accession>
<dbReference type="InterPro" id="IPR037914">
    <property type="entry name" value="SpoVT-AbrB_sf"/>
</dbReference>
<evidence type="ECO:0000313" key="2">
    <source>
        <dbReference type="EMBL" id="SPC17766.1"/>
    </source>
</evidence>
<dbReference type="Proteomes" id="UP000256862">
    <property type="component" value="Plasmid CO2235_mp"/>
</dbReference>
<proteinExistence type="predicted"/>
<protein>
    <submittedName>
        <fullName evidence="1">AbrB family transcriptional regulator</fullName>
    </submittedName>
</protein>
<reference evidence="1 3" key="2">
    <citation type="submission" date="2021-02" db="EMBL/GenBank/DDBJ databases">
        <title>Complete Genome Sequence of Cupriavidus oxalaticus Strain Ox1, a Soil Oxalate-Degrading Species.</title>
        <authorList>
            <person name="Palmieri F."/>
            <person name="Udriet P."/>
            <person name="Deuasquier M."/>
            <person name="Beaudoing E."/>
            <person name="Johnson S.L."/>
            <person name="Davenport K.W."/>
            <person name="Chain P.S."/>
            <person name="Bindschedler S."/>
            <person name="Junier P."/>
        </authorList>
    </citation>
    <scope>NUCLEOTIDE SEQUENCE [LARGE SCALE GENOMIC DNA]</scope>
    <source>
        <strain evidence="1 3">Ox1</strain>
    </source>
</reference>
<name>A0A375GG74_9BURK</name>